<dbReference type="Gene3D" id="2.170.140.10">
    <property type="entry name" value="Chitin binding domain"/>
    <property type="match status" value="1"/>
</dbReference>
<gene>
    <name evidence="3" type="ORF">CHIRRI_LOCUS14430</name>
</gene>
<sequence>MLNKIISTLVTLAVTFSPSHQLQNLCGSDPAVTHVADPSSCHLYIVCDRINGTVVPRHASCFGSSADYVNSDASNGVFCINSNSHCISPQWLCPNVPEDDIMVADPYDRSCRRHRPCRNLSGNFSECSGSLVFNRNTGLCDLPSNAPCSRVPLPVQCPAGFTGFYPGNFCFQYVYCQNGGVLLTLECNAGMYFNEDAGSCLYDSVYDPMCPRSL</sequence>
<protein>
    <recommendedName>
        <fullName evidence="2">Chitin-binding type-2 domain-containing protein</fullName>
    </recommendedName>
</protein>
<feature type="domain" description="Chitin-binding type-2" evidence="2">
    <location>
        <begin position="90"/>
        <end position="150"/>
    </location>
</feature>
<evidence type="ECO:0000256" key="1">
    <source>
        <dbReference type="SAM" id="SignalP"/>
    </source>
</evidence>
<reference evidence="3" key="2">
    <citation type="submission" date="2022-10" db="EMBL/GenBank/DDBJ databases">
        <authorList>
            <consortium name="ENA_rothamsted_submissions"/>
            <consortium name="culmorum"/>
            <person name="King R."/>
        </authorList>
    </citation>
    <scope>NUCLEOTIDE SEQUENCE</scope>
</reference>
<keyword evidence="4" id="KW-1185">Reference proteome</keyword>
<evidence type="ECO:0000259" key="2">
    <source>
        <dbReference type="PROSITE" id="PS50940"/>
    </source>
</evidence>
<evidence type="ECO:0000313" key="4">
    <source>
        <dbReference type="Proteomes" id="UP001153620"/>
    </source>
</evidence>
<dbReference type="SMART" id="SM00494">
    <property type="entry name" value="ChtBD2"/>
    <property type="match status" value="2"/>
</dbReference>
<evidence type="ECO:0000313" key="3">
    <source>
        <dbReference type="EMBL" id="CAG9811623.1"/>
    </source>
</evidence>
<dbReference type="PROSITE" id="PS50940">
    <property type="entry name" value="CHIT_BIND_II"/>
    <property type="match status" value="2"/>
</dbReference>
<proteinExistence type="predicted"/>
<dbReference type="EMBL" id="OU895880">
    <property type="protein sequence ID" value="CAG9811623.1"/>
    <property type="molecule type" value="Genomic_DNA"/>
</dbReference>
<dbReference type="InterPro" id="IPR002557">
    <property type="entry name" value="Chitin-bd_dom"/>
</dbReference>
<dbReference type="Pfam" id="PF01607">
    <property type="entry name" value="CBM_14"/>
    <property type="match status" value="1"/>
</dbReference>
<keyword evidence="1" id="KW-0732">Signal</keyword>
<dbReference type="OrthoDB" id="6020543at2759"/>
<dbReference type="Proteomes" id="UP001153620">
    <property type="component" value="Chromosome 4"/>
</dbReference>
<dbReference type="AlphaFoldDB" id="A0A9N9S9N3"/>
<dbReference type="GO" id="GO:0005576">
    <property type="term" value="C:extracellular region"/>
    <property type="evidence" value="ECO:0007669"/>
    <property type="project" value="InterPro"/>
</dbReference>
<organism evidence="3 4">
    <name type="scientific">Chironomus riparius</name>
    <dbReference type="NCBI Taxonomy" id="315576"/>
    <lineage>
        <taxon>Eukaryota</taxon>
        <taxon>Metazoa</taxon>
        <taxon>Ecdysozoa</taxon>
        <taxon>Arthropoda</taxon>
        <taxon>Hexapoda</taxon>
        <taxon>Insecta</taxon>
        <taxon>Pterygota</taxon>
        <taxon>Neoptera</taxon>
        <taxon>Endopterygota</taxon>
        <taxon>Diptera</taxon>
        <taxon>Nematocera</taxon>
        <taxon>Chironomoidea</taxon>
        <taxon>Chironomidae</taxon>
        <taxon>Chironominae</taxon>
        <taxon>Chironomus</taxon>
    </lineage>
</organism>
<dbReference type="GO" id="GO:0008061">
    <property type="term" value="F:chitin binding"/>
    <property type="evidence" value="ECO:0007669"/>
    <property type="project" value="InterPro"/>
</dbReference>
<feature type="domain" description="Chitin-binding type-2" evidence="2">
    <location>
        <begin position="154"/>
        <end position="212"/>
    </location>
</feature>
<dbReference type="SUPFAM" id="SSF57625">
    <property type="entry name" value="Invertebrate chitin-binding proteins"/>
    <property type="match status" value="2"/>
</dbReference>
<dbReference type="InterPro" id="IPR036508">
    <property type="entry name" value="Chitin-bd_dom_sf"/>
</dbReference>
<feature type="signal peptide" evidence="1">
    <location>
        <begin position="1"/>
        <end position="21"/>
    </location>
</feature>
<name>A0A9N9S9N3_9DIPT</name>
<accession>A0A9N9S9N3</accession>
<feature type="chain" id="PRO_5040193990" description="Chitin-binding type-2 domain-containing protein" evidence="1">
    <location>
        <begin position="22"/>
        <end position="214"/>
    </location>
</feature>
<reference evidence="3" key="1">
    <citation type="submission" date="2022-01" db="EMBL/GenBank/DDBJ databases">
        <authorList>
            <person name="King R."/>
        </authorList>
    </citation>
    <scope>NUCLEOTIDE SEQUENCE</scope>
</reference>